<reference evidence="3 4" key="1">
    <citation type="submission" date="2020-08" db="EMBL/GenBank/DDBJ databases">
        <title>Cohnella phylogeny.</title>
        <authorList>
            <person name="Dunlap C."/>
        </authorList>
    </citation>
    <scope>NUCLEOTIDE SEQUENCE [LARGE SCALE GENOMIC DNA]</scope>
    <source>
        <strain evidence="3 4">DSM 28246</strain>
    </source>
</reference>
<evidence type="ECO:0000259" key="1">
    <source>
        <dbReference type="Pfam" id="PF14606"/>
    </source>
</evidence>
<dbReference type="InterPro" id="IPR013830">
    <property type="entry name" value="SGNH_hydro"/>
</dbReference>
<proteinExistence type="predicted"/>
<keyword evidence="4" id="KW-1185">Reference proteome</keyword>
<dbReference type="InterPro" id="IPR032740">
    <property type="entry name" value="GxDLY"/>
</dbReference>
<evidence type="ECO:0000313" key="4">
    <source>
        <dbReference type="Proteomes" id="UP000547209"/>
    </source>
</evidence>
<gene>
    <name evidence="3" type="ORF">H7C19_21760</name>
</gene>
<dbReference type="Pfam" id="PF14607">
    <property type="entry name" value="GxDLY"/>
    <property type="match status" value="1"/>
</dbReference>
<evidence type="ECO:0000313" key="3">
    <source>
        <dbReference type="EMBL" id="MBB6673307.1"/>
    </source>
</evidence>
<organism evidence="3 4">
    <name type="scientific">Cohnella nanjingensis</name>
    <dbReference type="NCBI Taxonomy" id="1387779"/>
    <lineage>
        <taxon>Bacteria</taxon>
        <taxon>Bacillati</taxon>
        <taxon>Bacillota</taxon>
        <taxon>Bacilli</taxon>
        <taxon>Bacillales</taxon>
        <taxon>Paenibacillaceae</taxon>
        <taxon>Cohnella</taxon>
    </lineage>
</organism>
<sequence>MTDIAGETAGLVWHDPREAPFRIDGFAWLAEEGVYRRLPRRPAHPLPPAVDELASHTAGGQIRFRTDSAGLSVQVRLAGPANMNHMPVTGQCGFDCYLGPPGRQHYCNTAKYDQTQTEYTFTMFEGLAREMRDVTLYFPLYQGVREVRIGLDRGAERLAPPPYASEKRIVIYGTSITQGGCAARPGMAYPNVLSRRIDAEFINLGFSGSGKGEAEVARLVAEVPNPGLLVLDYEANCVSPELFRETLPAFIRIYREAQPDVPILVLSQIRFARETFDLDLRDLRLLRKQIQIETVHACRERGDERIWFHDGGELLGPDYHECTVDGIHPTDLGFARMAEGLAPILRRYMDGGGR</sequence>
<evidence type="ECO:0000259" key="2">
    <source>
        <dbReference type="Pfam" id="PF14607"/>
    </source>
</evidence>
<dbReference type="Gene3D" id="3.40.50.1110">
    <property type="entry name" value="SGNH hydrolase"/>
    <property type="match status" value="1"/>
</dbReference>
<dbReference type="Gene3D" id="2.60.120.260">
    <property type="entry name" value="Galactose-binding domain-like"/>
    <property type="match status" value="1"/>
</dbReference>
<dbReference type="EMBL" id="JACJVP010000037">
    <property type="protein sequence ID" value="MBB6673307.1"/>
    <property type="molecule type" value="Genomic_DNA"/>
</dbReference>
<dbReference type="GO" id="GO:0016787">
    <property type="term" value="F:hydrolase activity"/>
    <property type="evidence" value="ECO:0007669"/>
    <property type="project" value="UniProtKB-KW"/>
</dbReference>
<feature type="domain" description="SGNH hydrolase-type esterase" evidence="1">
    <location>
        <begin position="166"/>
        <end position="346"/>
    </location>
</feature>
<dbReference type="InterPro" id="IPR036514">
    <property type="entry name" value="SGNH_hydro_sf"/>
</dbReference>
<dbReference type="Proteomes" id="UP000547209">
    <property type="component" value="Unassembled WGS sequence"/>
</dbReference>
<accession>A0A7X0RTA6</accession>
<name>A0A7X0RTA6_9BACL</name>
<dbReference type="SUPFAM" id="SSF52266">
    <property type="entry name" value="SGNH hydrolase"/>
    <property type="match status" value="1"/>
</dbReference>
<dbReference type="AlphaFoldDB" id="A0A7X0RTA6"/>
<keyword evidence="3" id="KW-0378">Hydrolase</keyword>
<dbReference type="RefSeq" id="WP_185671176.1">
    <property type="nucleotide sequence ID" value="NZ_JACJVP010000037.1"/>
</dbReference>
<feature type="domain" description="SGNH hydrolase-type esterase N-terminal" evidence="2">
    <location>
        <begin position="12"/>
        <end position="155"/>
    </location>
</feature>
<comment type="caution">
    <text evidence="3">The sequence shown here is derived from an EMBL/GenBank/DDBJ whole genome shotgun (WGS) entry which is preliminary data.</text>
</comment>
<dbReference type="Pfam" id="PF14606">
    <property type="entry name" value="Lipase_GDSL_3"/>
    <property type="match status" value="1"/>
</dbReference>
<protein>
    <submittedName>
        <fullName evidence="3">SGNH/GDSL hydrolase family protein</fullName>
    </submittedName>
</protein>